<keyword evidence="2" id="KW-1185">Reference proteome</keyword>
<reference evidence="1 2" key="1">
    <citation type="submission" date="2016-06" db="EMBL/GenBank/DDBJ databases">
        <authorList>
            <person name="Kjaerup R.B."/>
            <person name="Dalgaard T.S."/>
            <person name="Juul-Madsen H.R."/>
        </authorList>
    </citation>
    <scope>NUCLEOTIDE SEQUENCE [LARGE SCALE GENOMIC DNA]</scope>
</reference>
<evidence type="ECO:0000313" key="2">
    <source>
        <dbReference type="Proteomes" id="UP000215127"/>
    </source>
</evidence>
<dbReference type="Proteomes" id="UP000215127">
    <property type="component" value="Chromosome 1"/>
</dbReference>
<gene>
    <name evidence="1" type="ORF">ZT3D7_G651</name>
</gene>
<evidence type="ECO:0000313" key="1">
    <source>
        <dbReference type="EMBL" id="SMQ45507.1"/>
    </source>
</evidence>
<sequence>MASKQEEQEAPTTLPPCHIIRLAYPAYNYDDDAFSLPQGSRVMRPILIAPANVSERHELLGLVEYRQGDDRTLYDATDRASFAYVTNTDQLAARHRFSDGMLASAAAFVQDVRDASSFVGSTAILIDTVVVPDQQGKRTKTLLIERSTVFERPRNAAFPQGDLTASRSSKLVLPVLANLLPSALCSEQQSADIGNLINRTTDHAVRHVHLSMSREGVREPGTYSWKLRRCSTLEKLIDEQYAPVATSELRFVHDRCTICLGGFDEKDHLPMRRRNTGFSTTGRNCLIDELQRTSSCGDNGILDEDPALMLAELERGTFTVEMPRDASYSEWEMLERGYADLDREPVRGDPDVVTMDGAFLIAAWN</sequence>
<dbReference type="AlphaFoldDB" id="A0A1X7RES0"/>
<proteinExistence type="predicted"/>
<organism evidence="1 2">
    <name type="scientific">Zymoseptoria tritici (strain ST99CH_3D7)</name>
    <dbReference type="NCBI Taxonomy" id="1276538"/>
    <lineage>
        <taxon>Eukaryota</taxon>
        <taxon>Fungi</taxon>
        <taxon>Dikarya</taxon>
        <taxon>Ascomycota</taxon>
        <taxon>Pezizomycotina</taxon>
        <taxon>Dothideomycetes</taxon>
        <taxon>Dothideomycetidae</taxon>
        <taxon>Mycosphaerellales</taxon>
        <taxon>Mycosphaerellaceae</taxon>
        <taxon>Zymoseptoria</taxon>
    </lineage>
</organism>
<accession>A0A1X7RES0</accession>
<name>A0A1X7RES0_ZYMT9</name>
<dbReference type="EMBL" id="LT853692">
    <property type="protein sequence ID" value="SMQ45507.1"/>
    <property type="molecule type" value="Genomic_DNA"/>
</dbReference>
<protein>
    <submittedName>
        <fullName evidence="1">Uncharacterized protein</fullName>
    </submittedName>
</protein>